<dbReference type="EMBL" id="JAGSYN010000219">
    <property type="protein sequence ID" value="KAG7661475.1"/>
    <property type="molecule type" value="Genomic_DNA"/>
</dbReference>
<feature type="domain" description="N-terminal Ras-GEF" evidence="4">
    <location>
        <begin position="107"/>
        <end position="242"/>
    </location>
</feature>
<dbReference type="RefSeq" id="XP_049261708.1">
    <property type="nucleotide sequence ID" value="XM_049409078.1"/>
</dbReference>
<keyword evidence="6" id="KW-1185">Reference proteome</keyword>
<feature type="region of interest" description="Disordered" evidence="2">
    <location>
        <begin position="960"/>
        <end position="996"/>
    </location>
</feature>
<dbReference type="InterPro" id="IPR008937">
    <property type="entry name" value="Ras-like_GEF"/>
</dbReference>
<feature type="region of interest" description="Disordered" evidence="2">
    <location>
        <begin position="431"/>
        <end position="474"/>
    </location>
</feature>
<feature type="compositionally biased region" description="Polar residues" evidence="2">
    <location>
        <begin position="1035"/>
        <end position="1050"/>
    </location>
</feature>
<dbReference type="CDD" id="cd06224">
    <property type="entry name" value="REM"/>
    <property type="match status" value="1"/>
</dbReference>
<dbReference type="InterPro" id="IPR001895">
    <property type="entry name" value="RASGEF_cat_dom"/>
</dbReference>
<evidence type="ECO:0000259" key="4">
    <source>
        <dbReference type="PROSITE" id="PS50212"/>
    </source>
</evidence>
<dbReference type="Pfam" id="PF00618">
    <property type="entry name" value="RasGEF_N"/>
    <property type="match status" value="1"/>
</dbReference>
<feature type="region of interest" description="Disordered" evidence="2">
    <location>
        <begin position="616"/>
        <end position="667"/>
    </location>
</feature>
<dbReference type="PANTHER" id="PTHR23113:SF363">
    <property type="entry name" value="PROTEIN SON OF SEVENLESS"/>
    <property type="match status" value="1"/>
</dbReference>
<sequence length="1461" mass="164020">MNDRDNITSGDIDNPMAQSTQSFKMLNMSSLSRPEEEDRVSLSTITTGNLSKSNSNYFLHQQQLKIHPDFHYNKHNESIFDDEKLFPCLPTETNSTNDEVVKFDDSNPDLINCATLRALIVQLTSPEVIDYNLVCDFFLTYRMFSNSNEIMDLLLTRLIWALQYINSNSEPNIRIGKLVLLRTFVVLRHWIINYFVDDFDTNNFICDMFTNTLNKITIESNLIRQDDSQLDQATVTFISKILGDLKIHWLKLIDEFWNLNLDLDSITSNKDQILHYRLPETIELGKQKFPKSSTEMSIHTNPSYRRSAMLSLYDLKTHHKMLIYDNNSSSSSENNPQFSVKNLLMHHQSSRVSINNKLQSIQDGNKARKSGFHLSSSRSKTPPPIANGTDSSEPPVTPTRPSRNCNNNRKPVKSHNYMNIKDSALELKKTKNVQQRPAYQQVDSSNQNQSSVVPEAATTPTRNPKEGFSTNGDIKLPSSKITTIVPPTPAKKMDYVIINDTTSPVTTPQSAKQQLFQPPSRASFAESDNFSTKGSIKRLVDGWKKTIKPAGPNLNESRSTKTLGSTSPHNEGINHLITNAINVMANTSIESRFDILSARIIDELEFLIRHYISSGSNSTANTSTIEENDVVSDSQKEAEKSKEELESHKSMELVDDEPQKQPDLHSVNLNSDVDVNEAIDINDLSELNIKKIDNLINDNDQTPQANGESKDTIVEDAVAAIPNSNDSSFQNAASINWNDDGNLDLENSHSQGRSNIVSGADVADGDDVDKLEDLDDAEEEELDDFNFSINPYRDSRESGGLRSIENTSSISTPSNISQYDVDIADLGIMVSPQRRQSQRVSFTENLSTGYTRRLSRYSANGSMAVRESIKSYVSYDSAFSKSLLKSLDWPAIVPTSTASTNETNSTVSGVQHFAPKSNKRTVVRLSVLCALAELPFSQASPTSEEIPSVSTNNSIFSTTILKNSTNQDHQSTTRKTTASQEESSATTGSTKNSVAIPGISNNVLKELAAIPDESFHFTNPIDFAFLKLEGKSQASSKSTLCGPSPETAQTDFLPAEEQKENEPEEEFHENTEDIINQINHIDTEEAIGLTTYDISQQEEPLSVGTNASNQAAADPLTPIGSRELRELADEDSDPVTSTPNHDNTITNFTQPLSGIGRSSPRYETPQKLLEAYHPSSHILAIENIMYDGSHISFILSYDSKSLAEHLTIIEKDMIQEIDWKDLIEMKWERDLTPATSWLEMIVNDVYFSSNRSVNLVIARFNLMVNWIISEIVLSINEQERINIISRFIHVAQNCYTLQNYSTLMQIILALTGEKVQKLRNTWRNLPPGDILMLKNLEDMCSPVKNFINLRLLINQMTPSKGCIPFVGLYLSDLTFNAERPSIIKKEGSNILFGTEDYILMDEDLINFSKFRTAVHIVKSLSQCIEWSSSYKFKIQPELLSKCLYIKSLDEDEMNYCLSYLD</sequence>
<feature type="domain" description="Ras-GEF" evidence="3">
    <location>
        <begin position="1198"/>
        <end position="1453"/>
    </location>
</feature>
<feature type="compositionally biased region" description="Basic and acidic residues" evidence="2">
    <location>
        <begin position="634"/>
        <end position="663"/>
    </location>
</feature>
<dbReference type="SMART" id="SM00229">
    <property type="entry name" value="RasGEFN"/>
    <property type="match status" value="1"/>
</dbReference>
<dbReference type="GeneID" id="73471853"/>
<dbReference type="OrthoDB" id="10254377at2759"/>
<feature type="compositionally biased region" description="Polar residues" evidence="2">
    <location>
        <begin position="554"/>
        <end position="569"/>
    </location>
</feature>
<comment type="caution">
    <text evidence="5">The sequence shown here is derived from an EMBL/GenBank/DDBJ whole genome shotgun (WGS) entry which is preliminary data.</text>
</comment>
<dbReference type="SMART" id="SM00147">
    <property type="entry name" value="RasGEF"/>
    <property type="match status" value="1"/>
</dbReference>
<feature type="compositionally biased region" description="Low complexity" evidence="2">
    <location>
        <begin position="976"/>
        <end position="990"/>
    </location>
</feature>
<dbReference type="InterPro" id="IPR019804">
    <property type="entry name" value="Ras_G-nucl-exch_fac_CS"/>
</dbReference>
<evidence type="ECO:0000313" key="6">
    <source>
        <dbReference type="Proteomes" id="UP000694255"/>
    </source>
</evidence>
<feature type="compositionally biased region" description="Polar residues" evidence="2">
    <location>
        <begin position="960"/>
        <end position="975"/>
    </location>
</feature>
<proteinExistence type="predicted"/>
<dbReference type="InterPro" id="IPR000651">
    <property type="entry name" value="Ras-like_Gua-exchang_fac_N"/>
</dbReference>
<evidence type="ECO:0000259" key="3">
    <source>
        <dbReference type="PROSITE" id="PS50009"/>
    </source>
</evidence>
<dbReference type="GO" id="GO:0007265">
    <property type="term" value="P:Ras protein signal transduction"/>
    <property type="evidence" value="ECO:0007669"/>
    <property type="project" value="TreeGrafter"/>
</dbReference>
<evidence type="ECO:0000256" key="2">
    <source>
        <dbReference type="SAM" id="MobiDB-lite"/>
    </source>
</evidence>
<feature type="compositionally biased region" description="Low complexity" evidence="2">
    <location>
        <begin position="440"/>
        <end position="453"/>
    </location>
</feature>
<dbReference type="CDD" id="cd00155">
    <property type="entry name" value="RasGEF"/>
    <property type="match status" value="1"/>
</dbReference>
<dbReference type="Proteomes" id="UP000694255">
    <property type="component" value="Unassembled WGS sequence"/>
</dbReference>
<dbReference type="GO" id="GO:0005886">
    <property type="term" value="C:plasma membrane"/>
    <property type="evidence" value="ECO:0007669"/>
    <property type="project" value="TreeGrafter"/>
</dbReference>
<dbReference type="GO" id="GO:0005085">
    <property type="term" value="F:guanyl-nucleotide exchange factor activity"/>
    <property type="evidence" value="ECO:0007669"/>
    <property type="project" value="UniProtKB-KW"/>
</dbReference>
<gene>
    <name evidence="5" type="ORF">J8A68_005053</name>
</gene>
<reference evidence="5 6" key="1">
    <citation type="journal article" date="2021" name="DNA Res.">
        <title>Genome analysis of Candida subhashii reveals its hybrid nature and dual mitochondrial genome conformations.</title>
        <authorList>
            <person name="Mixao V."/>
            <person name="Hegedusova E."/>
            <person name="Saus E."/>
            <person name="Pryszcz L.P."/>
            <person name="Cillingova A."/>
            <person name="Nosek J."/>
            <person name="Gabaldon T."/>
        </authorList>
    </citation>
    <scope>NUCLEOTIDE SEQUENCE [LARGE SCALE GENOMIC DNA]</scope>
    <source>
        <strain evidence="5 6">CBS 10753</strain>
    </source>
</reference>
<keyword evidence="1" id="KW-0344">Guanine-nucleotide releasing factor</keyword>
<accession>A0A8J5UU80</accession>
<feature type="compositionally biased region" description="Polar residues" evidence="2">
    <location>
        <begin position="458"/>
        <end position="472"/>
    </location>
</feature>
<organism evidence="5 6">
    <name type="scientific">[Candida] subhashii</name>
    <dbReference type="NCBI Taxonomy" id="561895"/>
    <lineage>
        <taxon>Eukaryota</taxon>
        <taxon>Fungi</taxon>
        <taxon>Dikarya</taxon>
        <taxon>Ascomycota</taxon>
        <taxon>Saccharomycotina</taxon>
        <taxon>Pichiomycetes</taxon>
        <taxon>Debaryomycetaceae</taxon>
        <taxon>Spathaspora</taxon>
    </lineage>
</organism>
<feature type="region of interest" description="Disordered" evidence="2">
    <location>
        <begin position="550"/>
        <end position="572"/>
    </location>
</feature>
<dbReference type="PANTHER" id="PTHR23113">
    <property type="entry name" value="GUANINE NUCLEOTIDE EXCHANGE FACTOR"/>
    <property type="match status" value="1"/>
</dbReference>
<dbReference type="PROSITE" id="PS00720">
    <property type="entry name" value="RASGEF"/>
    <property type="match status" value="1"/>
</dbReference>
<evidence type="ECO:0000313" key="5">
    <source>
        <dbReference type="EMBL" id="KAG7661475.1"/>
    </source>
</evidence>
<protein>
    <submittedName>
        <fullName evidence="5">LTE1</fullName>
    </submittedName>
</protein>
<evidence type="ECO:0000256" key="1">
    <source>
        <dbReference type="PROSITE-ProRule" id="PRU00168"/>
    </source>
</evidence>
<name>A0A8J5UU80_9ASCO</name>
<feature type="region of interest" description="Disordered" evidence="2">
    <location>
        <begin position="1035"/>
        <end position="1069"/>
    </location>
</feature>
<feature type="region of interest" description="Disordered" evidence="2">
    <location>
        <begin position="1"/>
        <end position="20"/>
    </location>
</feature>
<feature type="compositionally biased region" description="Polar residues" evidence="2">
    <location>
        <begin position="7"/>
        <end position="20"/>
    </location>
</feature>
<dbReference type="Pfam" id="PF00617">
    <property type="entry name" value="RasGEF"/>
    <property type="match status" value="1"/>
</dbReference>
<feature type="region of interest" description="Disordered" evidence="2">
    <location>
        <begin position="366"/>
        <end position="418"/>
    </location>
</feature>
<dbReference type="PROSITE" id="PS50009">
    <property type="entry name" value="RASGEF_CAT"/>
    <property type="match status" value="1"/>
</dbReference>
<feature type="compositionally biased region" description="Polar residues" evidence="2">
    <location>
        <begin position="388"/>
        <end position="409"/>
    </location>
</feature>
<dbReference type="PROSITE" id="PS50212">
    <property type="entry name" value="RASGEF_NTER"/>
    <property type="match status" value="1"/>
</dbReference>